<dbReference type="InterPro" id="IPR037401">
    <property type="entry name" value="SnoaL-like"/>
</dbReference>
<dbReference type="CDD" id="cd00531">
    <property type="entry name" value="NTF2_like"/>
    <property type="match status" value="1"/>
</dbReference>
<organism evidence="3 4">
    <name type="scientific">Sphingomonas jatrophae</name>
    <dbReference type="NCBI Taxonomy" id="1166337"/>
    <lineage>
        <taxon>Bacteria</taxon>
        <taxon>Pseudomonadati</taxon>
        <taxon>Pseudomonadota</taxon>
        <taxon>Alphaproteobacteria</taxon>
        <taxon>Sphingomonadales</taxon>
        <taxon>Sphingomonadaceae</taxon>
        <taxon>Sphingomonas</taxon>
    </lineage>
</organism>
<dbReference type="Proteomes" id="UP000198824">
    <property type="component" value="Unassembled WGS sequence"/>
</dbReference>
<dbReference type="SUPFAM" id="SSF54909">
    <property type="entry name" value="Dimeric alpha+beta barrel"/>
    <property type="match status" value="1"/>
</dbReference>
<dbReference type="Gene3D" id="3.10.450.50">
    <property type="match status" value="1"/>
</dbReference>
<accession>A0A1I6KK89</accession>
<dbReference type="SUPFAM" id="SSF54427">
    <property type="entry name" value="NTF2-like"/>
    <property type="match status" value="1"/>
</dbReference>
<dbReference type="GO" id="GO:0016491">
    <property type="term" value="F:oxidoreductase activity"/>
    <property type="evidence" value="ECO:0007669"/>
    <property type="project" value="InterPro"/>
</dbReference>
<dbReference type="EMBL" id="FOZG01000001">
    <property type="protein sequence ID" value="SFR91611.1"/>
    <property type="molecule type" value="Genomic_DNA"/>
</dbReference>
<protein>
    <submittedName>
        <fullName evidence="3">EthD domain-containing protein</fullName>
    </submittedName>
</protein>
<evidence type="ECO:0000259" key="1">
    <source>
        <dbReference type="Pfam" id="PF07110"/>
    </source>
</evidence>
<dbReference type="Pfam" id="PF07110">
    <property type="entry name" value="EthD"/>
    <property type="match status" value="1"/>
</dbReference>
<dbReference type="RefSeq" id="WP_093313435.1">
    <property type="nucleotide sequence ID" value="NZ_FOZG01000001.1"/>
</dbReference>
<evidence type="ECO:0000259" key="2">
    <source>
        <dbReference type="Pfam" id="PF13577"/>
    </source>
</evidence>
<name>A0A1I6KK89_9SPHN</name>
<dbReference type="Gene3D" id="3.30.70.100">
    <property type="match status" value="1"/>
</dbReference>
<evidence type="ECO:0000313" key="3">
    <source>
        <dbReference type="EMBL" id="SFR91611.1"/>
    </source>
</evidence>
<dbReference type="InterPro" id="IPR011008">
    <property type="entry name" value="Dimeric_a/b-barrel"/>
</dbReference>
<dbReference type="InterPro" id="IPR009799">
    <property type="entry name" value="EthD_dom"/>
</dbReference>
<keyword evidence="4" id="KW-1185">Reference proteome</keyword>
<evidence type="ECO:0000313" key="4">
    <source>
        <dbReference type="Proteomes" id="UP000198824"/>
    </source>
</evidence>
<sequence length="272" mass="29891">MLKCIALLKRKPGLSDEALVAYYEGRHAPLIVGLCPQILAYRRNFVQAEGRFEFGAAIDFDVVTELYFADRTAYDAFVARNAEPEVARLIAEDEENVFDRAATRMMVVEEHGGAIPGRPVPAADGLRALQDERAIQRGLARFARVLDGKDWGSLGDVFAADLDFDYGQGERQGMAALEDQMRRYLDACGGTQHLLGSILVDVDGDSAVSRAYVQARHQRRGEGGGAIFDSNGEYVDRWARRADGWRIVRRDATWATHSGDPAILAAGADELG</sequence>
<feature type="domain" description="EthD" evidence="1">
    <location>
        <begin position="11"/>
        <end position="100"/>
    </location>
</feature>
<dbReference type="STRING" id="1166337.SAMN05192580_1828"/>
<feature type="domain" description="SnoaL-like" evidence="2">
    <location>
        <begin position="128"/>
        <end position="251"/>
    </location>
</feature>
<gene>
    <name evidence="3" type="ORF">SAMN05192580_1828</name>
</gene>
<dbReference type="InterPro" id="IPR032710">
    <property type="entry name" value="NTF2-like_dom_sf"/>
</dbReference>
<proteinExistence type="predicted"/>
<dbReference type="OrthoDB" id="5512215at2"/>
<dbReference type="Pfam" id="PF13577">
    <property type="entry name" value="SnoaL_4"/>
    <property type="match status" value="1"/>
</dbReference>
<dbReference type="AlphaFoldDB" id="A0A1I6KK89"/>
<reference evidence="3 4" key="1">
    <citation type="submission" date="2016-10" db="EMBL/GenBank/DDBJ databases">
        <authorList>
            <person name="de Groot N.N."/>
        </authorList>
    </citation>
    <scope>NUCLEOTIDE SEQUENCE [LARGE SCALE GENOMIC DNA]</scope>
    <source>
        <strain evidence="3 4">S5-249</strain>
    </source>
</reference>